<evidence type="ECO:0000313" key="14">
    <source>
        <dbReference type="EMBL" id="KAK9764009.1"/>
    </source>
</evidence>
<evidence type="ECO:0000256" key="12">
    <source>
        <dbReference type="SAM" id="MobiDB-lite"/>
    </source>
</evidence>
<feature type="transmembrane region" description="Helical" evidence="11">
    <location>
        <begin position="605"/>
        <end position="624"/>
    </location>
</feature>
<comment type="catalytic activity">
    <reaction evidence="11">
        <text>[(1-&gt;4)-N-acetyl-beta-D-glucosaminyl](n) + UDP-N-acetyl-alpha-D-glucosamine = [(1-&gt;4)-N-acetyl-beta-D-glucosaminyl](n+1) + UDP + H(+)</text>
        <dbReference type="Rhea" id="RHEA:16637"/>
        <dbReference type="Rhea" id="RHEA-COMP:9593"/>
        <dbReference type="Rhea" id="RHEA-COMP:9595"/>
        <dbReference type="ChEBI" id="CHEBI:15378"/>
        <dbReference type="ChEBI" id="CHEBI:17029"/>
        <dbReference type="ChEBI" id="CHEBI:57705"/>
        <dbReference type="ChEBI" id="CHEBI:58223"/>
        <dbReference type="EC" id="2.4.1.16"/>
    </reaction>
</comment>
<comment type="similarity">
    <text evidence="11">Belongs to the chitin synthase family.</text>
</comment>
<evidence type="ECO:0000256" key="4">
    <source>
        <dbReference type="ARBA" id="ARBA00022676"/>
    </source>
</evidence>
<protein>
    <recommendedName>
        <fullName evidence="2 11">Chitin synthase</fullName>
        <ecNumber evidence="2 11">2.4.1.16</ecNumber>
    </recommendedName>
</protein>
<evidence type="ECO:0000256" key="7">
    <source>
        <dbReference type="ARBA" id="ARBA00022989"/>
    </source>
</evidence>
<dbReference type="CDD" id="cd04190">
    <property type="entry name" value="Chitin_synth_C"/>
    <property type="match status" value="1"/>
</dbReference>
<keyword evidence="5 11" id="KW-0808">Transferase</keyword>
<dbReference type="PANTHER" id="PTHR22914">
    <property type="entry name" value="CHITIN SYNTHASE"/>
    <property type="match status" value="1"/>
</dbReference>
<feature type="transmembrane region" description="Helical" evidence="11">
    <location>
        <begin position="633"/>
        <end position="652"/>
    </location>
</feature>
<comment type="caution">
    <text evidence="14">The sequence shown here is derived from an EMBL/GenBank/DDBJ whole genome shotgun (WGS) entry which is preliminary data.</text>
</comment>
<feature type="compositionally biased region" description="Basic and acidic residues" evidence="12">
    <location>
        <begin position="1"/>
        <end position="12"/>
    </location>
</feature>
<keyword evidence="6 11" id="KW-0812">Transmembrane</keyword>
<evidence type="ECO:0000256" key="1">
    <source>
        <dbReference type="ARBA" id="ARBA00004651"/>
    </source>
</evidence>
<comment type="function">
    <text evidence="10 11">Polymerizes chitin, a structural polymer of the cell wall and septum, by transferring the sugar moiety of UDP-GlcNAc to the non-reducing end of the growing chitin polymer.</text>
</comment>
<dbReference type="InterPro" id="IPR029044">
    <property type="entry name" value="Nucleotide-diphossugar_trans"/>
</dbReference>
<feature type="transmembrane region" description="Helical" evidence="11">
    <location>
        <begin position="557"/>
        <end position="585"/>
    </location>
</feature>
<organism evidence="14 15">
    <name type="scientific">Basidiobolus ranarum</name>
    <dbReference type="NCBI Taxonomy" id="34480"/>
    <lineage>
        <taxon>Eukaryota</taxon>
        <taxon>Fungi</taxon>
        <taxon>Fungi incertae sedis</taxon>
        <taxon>Zoopagomycota</taxon>
        <taxon>Entomophthoromycotina</taxon>
        <taxon>Basidiobolomycetes</taxon>
        <taxon>Basidiobolales</taxon>
        <taxon>Basidiobolaceae</taxon>
        <taxon>Basidiobolus</taxon>
    </lineage>
</organism>
<keyword evidence="15" id="KW-1185">Reference proteome</keyword>
<dbReference type="Pfam" id="PF01644">
    <property type="entry name" value="Chitin_synth_1"/>
    <property type="match status" value="1"/>
</dbReference>
<reference evidence="14 15" key="1">
    <citation type="submission" date="2023-04" db="EMBL/GenBank/DDBJ databases">
        <title>Genome of Basidiobolus ranarum AG-B5.</title>
        <authorList>
            <person name="Stajich J.E."/>
            <person name="Carter-House D."/>
            <person name="Gryganskyi A."/>
        </authorList>
    </citation>
    <scope>NUCLEOTIDE SEQUENCE [LARGE SCALE GENOMIC DNA]</scope>
    <source>
        <strain evidence="14 15">AG-B5</strain>
    </source>
</reference>
<dbReference type="Proteomes" id="UP001479436">
    <property type="component" value="Unassembled WGS sequence"/>
</dbReference>
<keyword evidence="9 11" id="KW-0961">Cell wall biogenesis/degradation</keyword>
<keyword evidence="4 11" id="KW-0328">Glycosyltransferase</keyword>
<keyword evidence="8 11" id="KW-0472">Membrane</keyword>
<dbReference type="InterPro" id="IPR004835">
    <property type="entry name" value="Chitin_synth"/>
</dbReference>
<feature type="transmembrane region" description="Helical" evidence="11">
    <location>
        <begin position="525"/>
        <end position="545"/>
    </location>
</feature>
<evidence type="ECO:0000256" key="10">
    <source>
        <dbReference type="ARBA" id="ARBA00024009"/>
    </source>
</evidence>
<evidence type="ECO:0000256" key="9">
    <source>
        <dbReference type="ARBA" id="ARBA00023316"/>
    </source>
</evidence>
<dbReference type="SUPFAM" id="SSF53448">
    <property type="entry name" value="Nucleotide-diphospho-sugar transferases"/>
    <property type="match status" value="1"/>
</dbReference>
<evidence type="ECO:0000256" key="3">
    <source>
        <dbReference type="ARBA" id="ARBA00022475"/>
    </source>
</evidence>
<feature type="transmembrane region" description="Helical" evidence="11">
    <location>
        <begin position="732"/>
        <end position="751"/>
    </location>
</feature>
<comment type="subcellular location">
    <subcellularLocation>
        <location evidence="1 11">Cell membrane</location>
        <topology evidence="1 11">Multi-pass membrane protein</topology>
    </subcellularLocation>
</comment>
<evidence type="ECO:0000256" key="11">
    <source>
        <dbReference type="RuleBase" id="RU366040"/>
    </source>
</evidence>
<dbReference type="PANTHER" id="PTHR22914:SF9">
    <property type="entry name" value="CHITIN SYNTHASE 1"/>
    <property type="match status" value="1"/>
</dbReference>
<proteinExistence type="inferred from homology"/>
<accession>A0ABR2WRB1</accession>
<keyword evidence="7 11" id="KW-1133">Transmembrane helix</keyword>
<evidence type="ECO:0000313" key="15">
    <source>
        <dbReference type="Proteomes" id="UP001479436"/>
    </source>
</evidence>
<keyword evidence="3 11" id="KW-1003">Cell membrane</keyword>
<evidence type="ECO:0000256" key="5">
    <source>
        <dbReference type="ARBA" id="ARBA00022679"/>
    </source>
</evidence>
<evidence type="ECO:0000259" key="13">
    <source>
        <dbReference type="Pfam" id="PF08407"/>
    </source>
</evidence>
<dbReference type="EMBL" id="JASJQH010000514">
    <property type="protein sequence ID" value="KAK9764009.1"/>
    <property type="molecule type" value="Genomic_DNA"/>
</dbReference>
<sequence>MKPQRKLEKSDIQEPGQGITAGPNLEDLYDEKNAPPPNARRFRQFMEERQRNLKYVELTSGNLVIDCPVPDKVLQNVPFADHEEFTQMRYTAATCDPDHFLKERYTLRPALYGRQTELFIVMTMYNEDDELFIKTFTGVLKSIHHLCKRSKSRVWGNQGWQKAVVCIVADGRTKIHPRVLKVLGLMGVYQDGIIQNSVNGKAVTGHIFEFTTQKYVDKELSVHSIREKGMDPIQILFCLKENNAKKLNSHRWFFNAFAPLLNPNVCILLDVGTKPSGTSIYHLWKAFDREPNLGGACGEICTELGKGWNNLINPLVAAQNFEYKMSNILDKPLESVFGYISVLPGAFSAYRYAALKNTAPGVGPLASYFKGEKMHGADATGGIFEANMYLAEDRILCFELVAKKNCKWLLKYVKSAKAETDVPDAWPEFISQRRRWLNGSQFAAFFAMYHWFQIFKTNHSKGRKLLFLVEFIYNFVSLIFSWFSIGNFYLTLYFLAESSIPKDDNGNVIRGYDSSRPDPFFGGSWIAYPIVRQIFLLGLVIQFILALGNRPQGSHSVYLVCVCLFAFVMLVMLYTIVFNLVQYFINPATIATLSSGDLTLDSLNIFIALASTYGLYFLSSFLYFEPWHMLTSFLQYMFIFPSYVNILMVYAFCNTHDVSWGTKGDNKPDSDHAGHNVTTTTTKEGVQVAEVQVPTDINGLYDNMESELKIRPGAAKPVIDSATQKEDYYKLFRTRVVLLWIISNALLLILCQAKGSSDIYLTVIFWSVAGLSGVKFIGCVIYLILRLIFG</sequence>
<feature type="region of interest" description="Disordered" evidence="12">
    <location>
        <begin position="1"/>
        <end position="38"/>
    </location>
</feature>
<evidence type="ECO:0000256" key="2">
    <source>
        <dbReference type="ARBA" id="ARBA00012543"/>
    </source>
</evidence>
<name>A0ABR2WRB1_9FUNG</name>
<evidence type="ECO:0000256" key="8">
    <source>
        <dbReference type="ARBA" id="ARBA00023136"/>
    </source>
</evidence>
<dbReference type="InterPro" id="IPR013616">
    <property type="entry name" value="Chitin_synth_N"/>
</dbReference>
<feature type="transmembrane region" description="Helical" evidence="11">
    <location>
        <begin position="763"/>
        <end position="785"/>
    </location>
</feature>
<dbReference type="EC" id="2.4.1.16" evidence="2 11"/>
<feature type="transmembrane region" description="Helical" evidence="11">
    <location>
        <begin position="465"/>
        <end position="485"/>
    </location>
</feature>
<gene>
    <name evidence="14" type="ORF">K7432_008853</name>
</gene>
<evidence type="ECO:0000256" key="6">
    <source>
        <dbReference type="ARBA" id="ARBA00022692"/>
    </source>
</evidence>
<dbReference type="Pfam" id="PF08407">
    <property type="entry name" value="Chitin_synth_1N"/>
    <property type="match status" value="1"/>
</dbReference>
<feature type="domain" description="Chitin synthase N-terminal" evidence="13">
    <location>
        <begin position="53"/>
        <end position="117"/>
    </location>
</feature>